<gene>
    <name evidence="2" type="ORF">ACFP3R_01695</name>
</gene>
<protein>
    <submittedName>
        <fullName evidence="2">DUF4097 domain-containing protein</fullName>
    </submittedName>
</protein>
<dbReference type="Pfam" id="PF13349">
    <property type="entry name" value="DUF4097"/>
    <property type="match status" value="1"/>
</dbReference>
<dbReference type="InterPro" id="IPR025164">
    <property type="entry name" value="Toastrack_DUF4097"/>
</dbReference>
<proteinExistence type="predicted"/>
<feature type="domain" description="DUF4097" evidence="1">
    <location>
        <begin position="20"/>
        <end position="279"/>
    </location>
</feature>
<comment type="caution">
    <text evidence="2">The sequence shown here is derived from an EMBL/GenBank/DDBJ whole genome shotgun (WGS) entry which is preliminary data.</text>
</comment>
<name>A0ABW1NXK1_9PSEU</name>
<sequence>MPKYATPEPISATVELSVGEVRIVAADRADTVVEVRPTDESDDSDVKAARATRVDFADGALTVRGPKSRMLDFSGKTRSVDVLIELPAGSRVHVDMSVGDCLGTGVLGECRVKTSVGHVRLDRTGPLHLDTSAGHVTVEEVGGDAEITTGSGELRVGGIGGAAVVKNSNGGTDIGAVAGELRVRSANGDISVGRAGGKVEAKTANGHIRIGEATRDAVVLDTACGDLDIAVAEGVAAWLDLATGHGRVRNSLDAVDGAPDGSERTVEVRAHTSYGDITVRRP</sequence>
<accession>A0ABW1NXK1</accession>
<evidence type="ECO:0000259" key="1">
    <source>
        <dbReference type="Pfam" id="PF13349"/>
    </source>
</evidence>
<dbReference type="RefSeq" id="WP_380632022.1">
    <property type="nucleotide sequence ID" value="NZ_JBHSQO010000001.1"/>
</dbReference>
<keyword evidence="3" id="KW-1185">Reference proteome</keyword>
<organism evidence="2 3">
    <name type="scientific">Saccharothrix lopnurensis</name>
    <dbReference type="NCBI Taxonomy" id="1670621"/>
    <lineage>
        <taxon>Bacteria</taxon>
        <taxon>Bacillati</taxon>
        <taxon>Actinomycetota</taxon>
        <taxon>Actinomycetes</taxon>
        <taxon>Pseudonocardiales</taxon>
        <taxon>Pseudonocardiaceae</taxon>
        <taxon>Saccharothrix</taxon>
    </lineage>
</organism>
<dbReference type="Proteomes" id="UP001596220">
    <property type="component" value="Unassembled WGS sequence"/>
</dbReference>
<dbReference type="EMBL" id="JBHSQO010000001">
    <property type="protein sequence ID" value="MFC6087976.1"/>
    <property type="molecule type" value="Genomic_DNA"/>
</dbReference>
<reference evidence="3" key="1">
    <citation type="journal article" date="2019" name="Int. J. Syst. Evol. Microbiol.">
        <title>The Global Catalogue of Microorganisms (GCM) 10K type strain sequencing project: providing services to taxonomists for standard genome sequencing and annotation.</title>
        <authorList>
            <consortium name="The Broad Institute Genomics Platform"/>
            <consortium name="The Broad Institute Genome Sequencing Center for Infectious Disease"/>
            <person name="Wu L."/>
            <person name="Ma J."/>
        </authorList>
    </citation>
    <scope>NUCLEOTIDE SEQUENCE [LARGE SCALE GENOMIC DNA]</scope>
    <source>
        <strain evidence="3">CGMCC 4.7246</strain>
    </source>
</reference>
<evidence type="ECO:0000313" key="2">
    <source>
        <dbReference type="EMBL" id="MFC6087976.1"/>
    </source>
</evidence>
<evidence type="ECO:0000313" key="3">
    <source>
        <dbReference type="Proteomes" id="UP001596220"/>
    </source>
</evidence>